<reference evidence="3" key="1">
    <citation type="journal article" date="2014" name="Microb. Cell Fact.">
        <title>Exploiting Issatchenkia orientalis SD108 for succinic acid production.</title>
        <authorList>
            <person name="Xiao H."/>
            <person name="Shao Z."/>
            <person name="Jiang Y."/>
            <person name="Dole S."/>
            <person name="Zhao H."/>
        </authorList>
    </citation>
    <scope>NUCLEOTIDE SEQUENCE [LARGE SCALE GENOMIC DNA]</scope>
    <source>
        <strain evidence="3">SD108</strain>
    </source>
</reference>
<feature type="region of interest" description="Disordered" evidence="1">
    <location>
        <begin position="1"/>
        <end position="44"/>
    </location>
</feature>
<name>A0A099P7H4_PICKU</name>
<gene>
    <name evidence="2" type="ORF">JL09_g859</name>
</gene>
<dbReference type="Proteomes" id="UP000029867">
    <property type="component" value="Unassembled WGS sequence"/>
</dbReference>
<dbReference type="HOGENOM" id="CLU_012881_0_0_1"/>
<feature type="region of interest" description="Disordered" evidence="1">
    <location>
        <begin position="146"/>
        <end position="182"/>
    </location>
</feature>
<feature type="compositionally biased region" description="Polar residues" evidence="1">
    <location>
        <begin position="146"/>
        <end position="159"/>
    </location>
</feature>
<evidence type="ECO:0000256" key="1">
    <source>
        <dbReference type="SAM" id="MobiDB-lite"/>
    </source>
</evidence>
<evidence type="ECO:0000313" key="3">
    <source>
        <dbReference type="Proteomes" id="UP000029867"/>
    </source>
</evidence>
<dbReference type="InterPro" id="IPR012985">
    <property type="entry name" value="Peptidase_S64_Ssy5"/>
</dbReference>
<dbReference type="Pfam" id="PF08192">
    <property type="entry name" value="Peptidase_S64"/>
    <property type="match status" value="2"/>
</dbReference>
<feature type="compositionally biased region" description="Low complexity" evidence="1">
    <location>
        <begin position="29"/>
        <end position="38"/>
    </location>
</feature>
<proteinExistence type="predicted"/>
<sequence>MRKLFSKRNPTPNEVPDSRGETGCASINSSHSSHSSHSIPRSLSRQQEFPLDLNIDSNTVSPSFQYSYNSNTTSLFSSKRTVSTGLSSNAGSNTSYNQKGNEQSKIVSRGRPLRVLLEEDQEENYELQNLASPAMMGIATNSEASMQPYNQNSSLSNSAGLRAKARKKSSNADDASILTETSSSSATTSNFEGVLSDNEIVTQLNEYIKAQLKILASSIDNVIIQIYQSVLNLTKATVMISESMEMIILKISNAKNIGMLPRKQFDTINTIGLRKLIKNILLLVDSLLTGNVYNKSKSLILKNLHDLFVLIRVLPKGTPDLSNFVTKMSPKNFAIGATAKDPPNISKVDFIMDRILSRDTRQFFSDQNGSFIAPVLRGFILPELSIITFIFGFPMISKEHQDVIKYFSTISADIHFLLQKNKIIHASGMRLKSPFRQLDEENDYVPISMSISTDISTTTSGTLGGYIYPKVDDDVLNPRLLKYKGQVFGLTCAHVVLNQESISGGAEKLHPRVFTPSPVLINLYRRALVSEMMNHSNTTPEYKVYYDAVQKIDEKYPIETIVVNSRSKKRNLPPSSLGNVVWGERLIDDNKLSDIAIIKINDGSKKKFVNYLGEDIQLSQYDPSLILSNLNIKRTVSLQPRKHGILNTANLNVFKIGSTTNYTRGTLNGMKLIYWSNGSLRSSEFIISNEDNKEGFANGGDSGAWILSKLVDVNDTINSFDDEPQESGTESERQDDYKNSLAAFIESFIPKVSNKTEQINNNAKKNKQENRQTETGLGVLGMLHSYDGEYKQFGLFSPIDDILDRLYTITGVKWGIVGCFDDDNTELFSSKSIVSGEMSLVSTSDENDVID</sequence>
<evidence type="ECO:0000313" key="2">
    <source>
        <dbReference type="EMBL" id="KGK39986.1"/>
    </source>
</evidence>
<feature type="region of interest" description="Disordered" evidence="1">
    <location>
        <begin position="82"/>
        <end position="107"/>
    </location>
</feature>
<comment type="caution">
    <text evidence="2">The sequence shown here is derived from an EMBL/GenBank/DDBJ whole genome shotgun (WGS) entry which is preliminary data.</text>
</comment>
<dbReference type="EMBL" id="JQFK01000005">
    <property type="protein sequence ID" value="KGK39986.1"/>
    <property type="molecule type" value="Genomic_DNA"/>
</dbReference>
<organism evidence="2 3">
    <name type="scientific">Pichia kudriavzevii</name>
    <name type="common">Yeast</name>
    <name type="synonym">Issatchenkia orientalis</name>
    <dbReference type="NCBI Taxonomy" id="4909"/>
    <lineage>
        <taxon>Eukaryota</taxon>
        <taxon>Fungi</taxon>
        <taxon>Dikarya</taxon>
        <taxon>Ascomycota</taxon>
        <taxon>Saccharomycotina</taxon>
        <taxon>Pichiomycetes</taxon>
        <taxon>Pichiales</taxon>
        <taxon>Pichiaceae</taxon>
        <taxon>Pichia</taxon>
    </lineage>
</organism>
<protein>
    <recommendedName>
        <fullName evidence="4">SPS-sensor serine protease component SSY5</fullName>
    </recommendedName>
</protein>
<dbReference type="eggNOG" id="ENOG502QR0D">
    <property type="taxonomic scope" value="Eukaryota"/>
</dbReference>
<feature type="compositionally biased region" description="Polar residues" evidence="1">
    <location>
        <begin position="82"/>
        <end position="106"/>
    </location>
</feature>
<dbReference type="VEuPathDB" id="FungiDB:C5L36_0A02180"/>
<dbReference type="AlphaFoldDB" id="A0A099P7H4"/>
<accession>A0A099P7H4</accession>
<evidence type="ECO:0008006" key="4">
    <source>
        <dbReference type="Google" id="ProtNLM"/>
    </source>
</evidence>